<sequence>MCFPLKEEREEGEGGINISSRSGTGDFEGLLRIEVDQEDGYLCRWMPHKTLSTTGETENTERQGCEKKRRQTFSTFCLDFGWIRGGWNWGPTTGGLD</sequence>
<evidence type="ECO:0000313" key="3">
    <source>
        <dbReference type="Proteomes" id="UP000018874"/>
    </source>
</evidence>
<gene>
    <name evidence="2" type="ORF">T231_13610</name>
</gene>
<accession>W2CPB8</accession>
<organism evidence="2 3">
    <name type="scientific">Tannerella sp. oral taxon BU063 isolate Cell 6/7/9</name>
    <dbReference type="NCBI Taxonomy" id="1411021"/>
    <lineage>
        <taxon>Bacteria</taxon>
        <taxon>Pseudomonadati</taxon>
        <taxon>Bacteroidota</taxon>
        <taxon>Bacteroidia</taxon>
        <taxon>Bacteroidales</taxon>
        <taxon>Tannerellaceae</taxon>
        <taxon>Tannerella</taxon>
    </lineage>
</organism>
<reference evidence="2 3" key="1">
    <citation type="submission" date="2013-11" db="EMBL/GenBank/DDBJ databases">
        <title>Single cell genomics of uncultured Tannerella BU063 (oral taxon 286).</title>
        <authorList>
            <person name="Beall C.J."/>
            <person name="Campbell A.G."/>
            <person name="Griffen A.L."/>
            <person name="Podar M."/>
            <person name="Leys E.J."/>
        </authorList>
    </citation>
    <scope>NUCLEOTIDE SEQUENCE [LARGE SCALE GENOMIC DNA]</scope>
    <source>
        <strain evidence="2">Cell 6/7/9</strain>
    </source>
</reference>
<dbReference type="Proteomes" id="UP000018874">
    <property type="component" value="Unassembled WGS sequence"/>
</dbReference>
<comment type="caution">
    <text evidence="2">The sequence shown here is derived from an EMBL/GenBank/DDBJ whole genome shotgun (WGS) entry which is preliminary data.</text>
</comment>
<proteinExistence type="predicted"/>
<keyword evidence="3" id="KW-1185">Reference proteome</keyword>
<feature type="region of interest" description="Disordered" evidence="1">
    <location>
        <begin position="1"/>
        <end position="21"/>
    </location>
</feature>
<dbReference type="EMBL" id="AYYD01001201">
    <property type="protein sequence ID" value="ETK08267.1"/>
    <property type="molecule type" value="Genomic_DNA"/>
</dbReference>
<name>W2CPB8_9BACT</name>
<evidence type="ECO:0000313" key="2">
    <source>
        <dbReference type="EMBL" id="ETK08267.1"/>
    </source>
</evidence>
<evidence type="ECO:0000256" key="1">
    <source>
        <dbReference type="SAM" id="MobiDB-lite"/>
    </source>
</evidence>
<protein>
    <submittedName>
        <fullName evidence="2">Uncharacterized protein</fullName>
    </submittedName>
</protein>
<dbReference type="AlphaFoldDB" id="W2CPB8"/>